<evidence type="ECO:0000256" key="2">
    <source>
        <dbReference type="ARBA" id="ARBA00022729"/>
    </source>
</evidence>
<evidence type="ECO:0000313" key="7">
    <source>
        <dbReference type="EMBL" id="KAL0490022.1"/>
    </source>
</evidence>
<evidence type="ECO:0000256" key="5">
    <source>
        <dbReference type="SAM" id="SignalP"/>
    </source>
</evidence>
<evidence type="ECO:0000313" key="8">
    <source>
        <dbReference type="Proteomes" id="UP001431209"/>
    </source>
</evidence>
<evidence type="ECO:0000259" key="6">
    <source>
        <dbReference type="PROSITE" id="PS51914"/>
    </source>
</evidence>
<keyword evidence="3" id="KW-0256">Endoplasmic reticulum</keyword>
<dbReference type="Proteomes" id="UP001431209">
    <property type="component" value="Unassembled WGS sequence"/>
</dbReference>
<evidence type="ECO:0000256" key="3">
    <source>
        <dbReference type="ARBA" id="ARBA00022824"/>
    </source>
</evidence>
<comment type="subcellular location">
    <subcellularLocation>
        <location evidence="1">Endoplasmic reticulum</location>
    </subcellularLocation>
</comment>
<dbReference type="PANTHER" id="PTHR15414">
    <property type="entry name" value="OS-9-RELATED"/>
    <property type="match status" value="1"/>
</dbReference>
<evidence type="ECO:0000256" key="4">
    <source>
        <dbReference type="ARBA" id="ARBA00023157"/>
    </source>
</evidence>
<dbReference type="GO" id="GO:0005788">
    <property type="term" value="C:endoplasmic reticulum lumen"/>
    <property type="evidence" value="ECO:0007669"/>
    <property type="project" value="TreeGrafter"/>
</dbReference>
<dbReference type="GO" id="GO:0030970">
    <property type="term" value="P:retrograde protein transport, ER to cytosol"/>
    <property type="evidence" value="ECO:0007669"/>
    <property type="project" value="TreeGrafter"/>
</dbReference>
<organism evidence="7 8">
    <name type="scientific">Acrasis kona</name>
    <dbReference type="NCBI Taxonomy" id="1008807"/>
    <lineage>
        <taxon>Eukaryota</taxon>
        <taxon>Discoba</taxon>
        <taxon>Heterolobosea</taxon>
        <taxon>Tetramitia</taxon>
        <taxon>Eutetramitia</taxon>
        <taxon>Acrasidae</taxon>
        <taxon>Acrasis</taxon>
    </lineage>
</organism>
<dbReference type="Pfam" id="PF13015">
    <property type="entry name" value="PRKCSH_1"/>
    <property type="match status" value="1"/>
</dbReference>
<feature type="chain" id="PRO_5043845281" description="MRH domain-containing protein" evidence="5">
    <location>
        <begin position="19"/>
        <end position="300"/>
    </location>
</feature>
<dbReference type="SUPFAM" id="SSF50911">
    <property type="entry name" value="Mannose 6-phosphate receptor domain"/>
    <property type="match status" value="1"/>
</dbReference>
<feature type="signal peptide" evidence="5">
    <location>
        <begin position="1"/>
        <end position="18"/>
    </location>
</feature>
<proteinExistence type="predicted"/>
<dbReference type="AlphaFoldDB" id="A0AAW2ZJH2"/>
<dbReference type="InterPro" id="IPR036607">
    <property type="entry name" value="PRKCSH"/>
</dbReference>
<name>A0AAW2ZJH2_9EUKA</name>
<dbReference type="InterPro" id="IPR044865">
    <property type="entry name" value="MRH_dom"/>
</dbReference>
<gene>
    <name evidence="7" type="ORF">AKO1_009380</name>
</gene>
<feature type="domain" description="MRH" evidence="6">
    <location>
        <begin position="88"/>
        <end position="184"/>
    </location>
</feature>
<dbReference type="Gene3D" id="2.70.130.10">
    <property type="entry name" value="Mannose-6-phosphate receptor binding domain"/>
    <property type="match status" value="1"/>
</dbReference>
<protein>
    <recommendedName>
        <fullName evidence="6">MRH domain-containing protein</fullName>
    </recommendedName>
</protein>
<dbReference type="GO" id="GO:0030968">
    <property type="term" value="P:endoplasmic reticulum unfolded protein response"/>
    <property type="evidence" value="ECO:0007669"/>
    <property type="project" value="InterPro"/>
</dbReference>
<comment type="caution">
    <text evidence="7">The sequence shown here is derived from an EMBL/GenBank/DDBJ whole genome shotgun (WGS) entry which is preliminary data.</text>
</comment>
<reference evidence="7 8" key="1">
    <citation type="submission" date="2024-03" db="EMBL/GenBank/DDBJ databases">
        <title>The Acrasis kona genome and developmental transcriptomes reveal deep origins of eukaryotic multicellular pathways.</title>
        <authorList>
            <person name="Sheikh S."/>
            <person name="Fu C.-J."/>
            <person name="Brown M.W."/>
            <person name="Baldauf S.L."/>
        </authorList>
    </citation>
    <scope>NUCLEOTIDE SEQUENCE [LARGE SCALE GENOMIC DNA]</scope>
    <source>
        <strain evidence="7 8">ATCC MYA-3509</strain>
    </source>
</reference>
<dbReference type="InterPro" id="IPR009011">
    <property type="entry name" value="Man6P_isomerase_rcpt-bd_dom_sf"/>
</dbReference>
<dbReference type="InterPro" id="IPR045149">
    <property type="entry name" value="OS-9-like"/>
</dbReference>
<dbReference type="PANTHER" id="PTHR15414:SF0">
    <property type="entry name" value="ENDOPLASMIC RETICULUM LECTIN 1"/>
    <property type="match status" value="1"/>
</dbReference>
<keyword evidence="8" id="KW-1185">Reference proteome</keyword>
<accession>A0AAW2ZJH2</accession>
<dbReference type="PROSITE" id="PS51914">
    <property type="entry name" value="MRH"/>
    <property type="match status" value="1"/>
</dbReference>
<keyword evidence="2 5" id="KW-0732">Signal</keyword>
<evidence type="ECO:0000256" key="1">
    <source>
        <dbReference type="ARBA" id="ARBA00004240"/>
    </source>
</evidence>
<sequence>MRFLFFLLLTCLYSFSHGLIRNSFTESKAFTVKAGQQNMKATVKLGAVMCDFKFTTTDCVEKKSPDEPVKKIDPKKRSDYSGIDSLKGNCFNKEIGYWSYSLCVGGKLTQRHGDDVYILGSFVERNKDTMYLNNGTACSINGKQIVRKTSVKFMCGATAELAELSEPDTCSYSAIFTHPKLCEDGLPFERYFSAQKDGSTADVVRSSPYDHFFLTIEKDTENRHICTLTTTLRDLKPKSNTCFQKFSLEIQGSKAEELSEVTARHANRVFLQEAEYEAQELKISNTLDFDGSLEFLRIRT</sequence>
<keyword evidence="4" id="KW-1015">Disulfide bond</keyword>
<dbReference type="EMBL" id="JAOPGA020001632">
    <property type="protein sequence ID" value="KAL0490022.1"/>
    <property type="molecule type" value="Genomic_DNA"/>
</dbReference>